<dbReference type="CDD" id="cd00995">
    <property type="entry name" value="PBP2_NikA_DppA_OppA_like"/>
    <property type="match status" value="1"/>
</dbReference>
<comment type="similarity">
    <text evidence="2">Belongs to the bacterial solute-binding protein 5 family.</text>
</comment>
<dbReference type="GO" id="GO:1904680">
    <property type="term" value="F:peptide transmembrane transporter activity"/>
    <property type="evidence" value="ECO:0007669"/>
    <property type="project" value="TreeGrafter"/>
</dbReference>
<dbReference type="SUPFAM" id="SSF53850">
    <property type="entry name" value="Periplasmic binding protein-like II"/>
    <property type="match status" value="1"/>
</dbReference>
<evidence type="ECO:0000256" key="1">
    <source>
        <dbReference type="ARBA" id="ARBA00004418"/>
    </source>
</evidence>
<protein>
    <submittedName>
        <fullName evidence="5">ABC transporter substrate-binding protein</fullName>
    </submittedName>
</protein>
<evidence type="ECO:0000259" key="4">
    <source>
        <dbReference type="Pfam" id="PF00496"/>
    </source>
</evidence>
<dbReference type="Pfam" id="PF10518">
    <property type="entry name" value="TAT_signal"/>
    <property type="match status" value="1"/>
</dbReference>
<feature type="domain" description="Solute-binding protein family 5" evidence="4">
    <location>
        <begin position="107"/>
        <end position="457"/>
    </location>
</feature>
<dbReference type="Gene3D" id="3.40.190.10">
    <property type="entry name" value="Periplasmic binding protein-like II"/>
    <property type="match status" value="1"/>
</dbReference>
<dbReference type="OrthoDB" id="5894719at2"/>
<dbReference type="InterPro" id="IPR030678">
    <property type="entry name" value="Peptide/Ni-bd"/>
</dbReference>
<dbReference type="NCBIfam" id="TIGR01409">
    <property type="entry name" value="TAT_signal_seq"/>
    <property type="match status" value="1"/>
</dbReference>
<dbReference type="PIRSF" id="PIRSF002741">
    <property type="entry name" value="MppA"/>
    <property type="match status" value="1"/>
</dbReference>
<dbReference type="Gene3D" id="3.10.105.10">
    <property type="entry name" value="Dipeptide-binding Protein, Domain 3"/>
    <property type="match status" value="1"/>
</dbReference>
<dbReference type="Pfam" id="PF00496">
    <property type="entry name" value="SBP_bac_5"/>
    <property type="match status" value="1"/>
</dbReference>
<evidence type="ECO:0000256" key="2">
    <source>
        <dbReference type="ARBA" id="ARBA00005695"/>
    </source>
</evidence>
<keyword evidence="6" id="KW-1185">Reference proteome</keyword>
<dbReference type="InterPro" id="IPR000914">
    <property type="entry name" value="SBP_5_dom"/>
</dbReference>
<evidence type="ECO:0000256" key="3">
    <source>
        <dbReference type="SAM" id="MobiDB-lite"/>
    </source>
</evidence>
<proteinExistence type="inferred from homology"/>
<dbReference type="GO" id="GO:0015833">
    <property type="term" value="P:peptide transport"/>
    <property type="evidence" value="ECO:0007669"/>
    <property type="project" value="TreeGrafter"/>
</dbReference>
<reference evidence="5 6" key="1">
    <citation type="submission" date="2019-06" db="EMBL/GenBank/DDBJ databases">
        <title>New taxonomy in bacterial strain CC-CFT640, isolated from vineyard.</title>
        <authorList>
            <person name="Lin S.-Y."/>
            <person name="Tsai C.-F."/>
            <person name="Young C.-C."/>
        </authorList>
    </citation>
    <scope>NUCLEOTIDE SEQUENCE [LARGE SCALE GENOMIC DNA]</scope>
    <source>
        <strain evidence="5 6">CC-CFT640</strain>
    </source>
</reference>
<dbReference type="GO" id="GO:0043190">
    <property type="term" value="C:ATP-binding cassette (ABC) transporter complex"/>
    <property type="evidence" value="ECO:0007669"/>
    <property type="project" value="InterPro"/>
</dbReference>
<comment type="subcellular location">
    <subcellularLocation>
        <location evidence="1">Periplasm</location>
    </subcellularLocation>
</comment>
<dbReference type="PANTHER" id="PTHR30290">
    <property type="entry name" value="PERIPLASMIC BINDING COMPONENT OF ABC TRANSPORTER"/>
    <property type="match status" value="1"/>
</dbReference>
<dbReference type="Proteomes" id="UP000321638">
    <property type="component" value="Unassembled WGS sequence"/>
</dbReference>
<sequence length="541" mass="59716">MRRGYSGPERGLPSATVRRPSGEQGRKHMTEINRRDLLRGSAAAGALALAGLPIEALAAGVQQLVVQSGALNSLDPAHQISAGDEGRVAILVSNALLRYAAGDKFDLVPDLATGYEVGDGGKTYTFKLRQDVQWHGGFGKFTARDVKWSIERILDPATKSRNAGQFKDVAGVDIVDDHTVRFRLKEPSAVFPHAVATFRGGFMMCEAAAKAQGADYGKMVIGTGPFMLEKAVLDQEIVLKRNDAYFGDKPKLEKITFRVIRESSTASLAFERGQLDLIDVNDREQTDRYAKDPKSTLMISSVTTGLYLLTFNTAKAPFDKKEVRQAFQHALNKKAIVDAVYAQRGRVVDSVVPPGVEGYTEVKSYPYNPELAKKMLADAGVKDLKCSLTVPTSYQREAVMIQAQLKQVGITLDIKLIDRPTWFRALGQSEHDIIWNAHFRAPAADAFLYPSYHSSNQPPKGTNCAFYAGVDELIDKARVTFDEKARTDLYAQALRRIAEDSPAIPLTLELNTYVTRKSVKDINVYRVPENAPVLERAYIEK</sequence>
<name>A0A5C8PNV8_9HYPH</name>
<accession>A0A5C8PNV8</accession>
<dbReference type="PROSITE" id="PS51318">
    <property type="entry name" value="TAT"/>
    <property type="match status" value="1"/>
</dbReference>
<feature type="compositionally biased region" description="Basic and acidic residues" evidence="3">
    <location>
        <begin position="20"/>
        <end position="31"/>
    </location>
</feature>
<dbReference type="InterPro" id="IPR019546">
    <property type="entry name" value="TAT_signal_bac_arc"/>
</dbReference>
<dbReference type="Gene3D" id="3.90.76.10">
    <property type="entry name" value="Dipeptide-binding Protein, Domain 1"/>
    <property type="match status" value="1"/>
</dbReference>
<dbReference type="InterPro" id="IPR006311">
    <property type="entry name" value="TAT_signal"/>
</dbReference>
<dbReference type="InterPro" id="IPR039424">
    <property type="entry name" value="SBP_5"/>
</dbReference>
<organism evidence="5 6">
    <name type="scientific">Vineibacter terrae</name>
    <dbReference type="NCBI Taxonomy" id="2586908"/>
    <lineage>
        <taxon>Bacteria</taxon>
        <taxon>Pseudomonadati</taxon>
        <taxon>Pseudomonadota</taxon>
        <taxon>Alphaproteobacteria</taxon>
        <taxon>Hyphomicrobiales</taxon>
        <taxon>Vineibacter</taxon>
    </lineage>
</organism>
<comment type="caution">
    <text evidence="5">The sequence shown here is derived from an EMBL/GenBank/DDBJ whole genome shotgun (WGS) entry which is preliminary data.</text>
</comment>
<dbReference type="GO" id="GO:0030288">
    <property type="term" value="C:outer membrane-bounded periplasmic space"/>
    <property type="evidence" value="ECO:0007669"/>
    <property type="project" value="UniProtKB-ARBA"/>
</dbReference>
<dbReference type="AlphaFoldDB" id="A0A5C8PNV8"/>
<evidence type="ECO:0000313" key="6">
    <source>
        <dbReference type="Proteomes" id="UP000321638"/>
    </source>
</evidence>
<gene>
    <name evidence="5" type="ORF">FHP25_12065</name>
</gene>
<dbReference type="EMBL" id="VDUZ01000011">
    <property type="protein sequence ID" value="TXL76376.1"/>
    <property type="molecule type" value="Genomic_DNA"/>
</dbReference>
<evidence type="ECO:0000313" key="5">
    <source>
        <dbReference type="EMBL" id="TXL76376.1"/>
    </source>
</evidence>
<feature type="region of interest" description="Disordered" evidence="3">
    <location>
        <begin position="1"/>
        <end position="31"/>
    </location>
</feature>